<reference evidence="2" key="1">
    <citation type="submission" date="2016-10" db="EMBL/GenBank/DDBJ databases">
        <title>Comparative genomics uncovers the prolific and rare metabolic potential of the cyanobacterial genus Moorea.</title>
        <authorList>
            <person name="Leao T."/>
            <person name="Castelao G."/>
            <person name="Korobeynikov A."/>
            <person name="Monroe E.A."/>
            <person name="Podell S."/>
            <person name="Glukhov E."/>
            <person name="Allen E."/>
            <person name="Gerwick W.H."/>
            <person name="Gerwick L."/>
        </authorList>
    </citation>
    <scope>NUCLEOTIDE SEQUENCE [LARGE SCALE GENOMIC DNA]</scope>
    <source>
        <strain evidence="2">JHB</strain>
    </source>
</reference>
<organism evidence="1 2">
    <name type="scientific">Moorena producens (strain JHB)</name>
    <dbReference type="NCBI Taxonomy" id="1454205"/>
    <lineage>
        <taxon>Bacteria</taxon>
        <taxon>Bacillati</taxon>
        <taxon>Cyanobacteriota</taxon>
        <taxon>Cyanophyceae</taxon>
        <taxon>Coleofasciculales</taxon>
        <taxon>Coleofasciculaceae</taxon>
        <taxon>Moorena</taxon>
    </lineage>
</organism>
<dbReference type="SUPFAM" id="SSF48452">
    <property type="entry name" value="TPR-like"/>
    <property type="match status" value="1"/>
</dbReference>
<name>A0A1D9FV75_MOOP1</name>
<gene>
    <name evidence="1" type="ORF">BJP36_04450</name>
</gene>
<evidence type="ECO:0000313" key="1">
    <source>
        <dbReference type="EMBL" id="AOY79276.1"/>
    </source>
</evidence>
<dbReference type="InterPro" id="IPR029063">
    <property type="entry name" value="SAM-dependent_MTases_sf"/>
</dbReference>
<sequence length="523" mass="60132">MDKTERYPLTEREPFSESLLWRWQSQYFAKRSIDAWRQREVPYYVTSNPTIANSYAQVVWAFWQERQQYREQATTSQLTICELGAGSGTFAFHFIRRLIHLCEDSGVPPISVFRYVLSDVVAENLNWWRNHPRFLSWFEAGLLDIADFDVTKDDEITLQVSEQLLGIGALHEPLVVIANYLFDSIPQDLYRLSKGKLERCLLSLSVNYAPTCLDEAQCFVNADYTYDYQPVIDTQLYTDSDLAALVALYKESLTETNVLVPAVGWRCLKRLSKLSTAGMMMLAADKGTTTLASLEQQPLPAIQCHGSISLPVNIHALRWLAEQNGGICFVPDETYQDLVVFVLLQTPQQMDYIETRMAYKYHLQESRPDDFYHVSKSLRQTIDQMSVRDILAYLRLSHYDSQQFVFYLPRLTASAPSLTPSERIALCEAIDRVWDSYFPMGEEIDIAYHLGCILYEMDAYNQALQYFKHSVEHYAWTTGTAYNMALCHLFLGHNKIAKSLLLTTLKYDPANSQARELLAKISS</sequence>
<protein>
    <submittedName>
        <fullName evidence="1">Tetratricopeptide repeat protein</fullName>
    </submittedName>
</protein>
<dbReference type="InterPro" id="IPR011990">
    <property type="entry name" value="TPR-like_helical_dom_sf"/>
</dbReference>
<proteinExistence type="predicted"/>
<accession>A0A1D9FV75</accession>
<dbReference type="Gene3D" id="1.25.40.10">
    <property type="entry name" value="Tetratricopeptide repeat domain"/>
    <property type="match status" value="1"/>
</dbReference>
<dbReference type="EMBL" id="CP017708">
    <property type="protein sequence ID" value="AOY79276.1"/>
    <property type="molecule type" value="Genomic_DNA"/>
</dbReference>
<dbReference type="AlphaFoldDB" id="A0A1D9FV75"/>
<dbReference type="Gene3D" id="3.40.50.12710">
    <property type="match status" value="1"/>
</dbReference>
<evidence type="ECO:0000313" key="2">
    <source>
        <dbReference type="Proteomes" id="UP000176944"/>
    </source>
</evidence>
<dbReference type="Proteomes" id="UP000176944">
    <property type="component" value="Chromosome"/>
</dbReference>
<dbReference type="InterPro" id="IPR038375">
    <property type="entry name" value="NDUFAF7_sf"/>
</dbReference>
<dbReference type="SUPFAM" id="SSF53335">
    <property type="entry name" value="S-adenosyl-L-methionine-dependent methyltransferases"/>
    <property type="match status" value="1"/>
</dbReference>